<evidence type="ECO:0000256" key="5">
    <source>
        <dbReference type="ARBA" id="ARBA00022989"/>
    </source>
</evidence>
<dbReference type="InterPro" id="IPR000337">
    <property type="entry name" value="GPCR_3"/>
</dbReference>
<feature type="domain" description="GPCR family 3 nine cysteines" evidence="12">
    <location>
        <begin position="475"/>
        <end position="514"/>
    </location>
</feature>
<evidence type="ECO:0000313" key="13">
    <source>
        <dbReference type="EMBL" id="CAH2299370.1"/>
    </source>
</evidence>
<keyword evidence="2" id="KW-1003">Cell membrane</keyword>
<dbReference type="InterPro" id="IPR011500">
    <property type="entry name" value="GPCR_3_9-Cys_dom"/>
</dbReference>
<evidence type="ECO:0000256" key="10">
    <source>
        <dbReference type="ARBA" id="ARBA00023224"/>
    </source>
</evidence>
<evidence type="ECO:0000256" key="2">
    <source>
        <dbReference type="ARBA" id="ARBA00022475"/>
    </source>
</evidence>
<feature type="domain" description="Receptor ligand binding region" evidence="11">
    <location>
        <begin position="29"/>
        <end position="365"/>
    </location>
</feature>
<evidence type="ECO:0000313" key="14">
    <source>
        <dbReference type="Proteomes" id="UP001295444"/>
    </source>
</evidence>
<protein>
    <submittedName>
        <fullName evidence="13">Vomeronasal type-2 receptor 26-like</fullName>
    </submittedName>
</protein>
<sequence length="522" mass="60448">MRVFGQEAGYSRLRIWNSGIRPENYVGLLAFFFAINEINENSHLLPNFTLGFHLFDSCGDEKKAIKTVLRILSGDKIEAPNYSCREQGTLAAFIGDQESVTTFPLAQILSLYGYTQISFGATDQRLSDRKLYPYFFRTVQDKHVWYVSVVKLLRYFGWNYIGIITSEDEGGEHDLRELRKELTYHEVCIEFAVIISPKNRNYKYFNTIQKSASEVIIAGGTCSAHCTYLFEMHKHVFQNKTLILPFSWTFSMISGNHFFVYYNGSFTFAPYKANLLKVEALVENISPLTSVGDPLLEDIWIIHFRCYSPQVRKNLFFQYFYEISLTNCTGKERLSRVMHEQHLNAYFVYTAVYVLAHALHKILESVISAYNPTHYKMLHMELSRSLYYSNIKLDVILFKNREGGEIIRIQLPEFSFFDACPRYRGRSSWQAAFTTDRQCGTVVLCVVVLFVLPARARSVNRERDNKLWKTNARRMPEARCSDSCHPGYRKATKGYHVCCYDCVPCSEGEFSNVTGRNIYLVE</sequence>
<dbReference type="PANTHER" id="PTHR24061:SF592">
    <property type="entry name" value="VOMERONASAL TYPE-2 RECEPTOR 116-LIKE"/>
    <property type="match status" value="1"/>
</dbReference>
<keyword evidence="10" id="KW-0807">Transducer</keyword>
<dbReference type="Pfam" id="PF07562">
    <property type="entry name" value="NCD3G"/>
    <property type="match status" value="1"/>
</dbReference>
<dbReference type="GO" id="GO:0005886">
    <property type="term" value="C:plasma membrane"/>
    <property type="evidence" value="ECO:0007669"/>
    <property type="project" value="UniProtKB-SubCell"/>
</dbReference>
<dbReference type="EMBL" id="OW240917">
    <property type="protein sequence ID" value="CAH2299370.1"/>
    <property type="molecule type" value="Genomic_DNA"/>
</dbReference>
<reference evidence="13" key="1">
    <citation type="submission" date="2022-03" db="EMBL/GenBank/DDBJ databases">
        <authorList>
            <person name="Alioto T."/>
            <person name="Alioto T."/>
            <person name="Gomez Garrido J."/>
        </authorList>
    </citation>
    <scope>NUCLEOTIDE SEQUENCE</scope>
</reference>
<evidence type="ECO:0000256" key="8">
    <source>
        <dbReference type="ARBA" id="ARBA00023170"/>
    </source>
</evidence>
<name>A0AAD1W9R6_PELCU</name>
<evidence type="ECO:0000259" key="11">
    <source>
        <dbReference type="Pfam" id="PF01094"/>
    </source>
</evidence>
<evidence type="ECO:0000256" key="9">
    <source>
        <dbReference type="ARBA" id="ARBA00023180"/>
    </source>
</evidence>
<dbReference type="Proteomes" id="UP001295444">
    <property type="component" value="Chromosome 06"/>
</dbReference>
<dbReference type="PRINTS" id="PR00248">
    <property type="entry name" value="GPCRMGR"/>
</dbReference>
<dbReference type="InterPro" id="IPR028082">
    <property type="entry name" value="Peripla_BP_I"/>
</dbReference>
<dbReference type="PANTHER" id="PTHR24061">
    <property type="entry name" value="CALCIUM-SENSING RECEPTOR-RELATED"/>
    <property type="match status" value="1"/>
</dbReference>
<keyword evidence="3" id="KW-0812">Transmembrane</keyword>
<evidence type="ECO:0000256" key="7">
    <source>
        <dbReference type="ARBA" id="ARBA00023136"/>
    </source>
</evidence>
<dbReference type="Gene3D" id="3.40.50.2300">
    <property type="match status" value="2"/>
</dbReference>
<keyword evidence="5" id="KW-1133">Transmembrane helix</keyword>
<dbReference type="SUPFAM" id="SSF57586">
    <property type="entry name" value="TNF receptor-like"/>
    <property type="match status" value="1"/>
</dbReference>
<keyword evidence="6" id="KW-0297">G-protein coupled receptor</keyword>
<dbReference type="FunFam" id="3.40.50.2300:FF:000728">
    <property type="entry name" value="Uncharacterized protein"/>
    <property type="match status" value="1"/>
</dbReference>
<keyword evidence="14" id="KW-1185">Reference proteome</keyword>
<dbReference type="InterPro" id="IPR038550">
    <property type="entry name" value="GPCR_3_9-Cys_sf"/>
</dbReference>
<keyword evidence="8 13" id="KW-0675">Receptor</keyword>
<evidence type="ECO:0000256" key="4">
    <source>
        <dbReference type="ARBA" id="ARBA00022729"/>
    </source>
</evidence>
<dbReference type="Pfam" id="PF01094">
    <property type="entry name" value="ANF_receptor"/>
    <property type="match status" value="1"/>
</dbReference>
<proteinExistence type="predicted"/>
<organism evidence="13 14">
    <name type="scientific">Pelobates cultripes</name>
    <name type="common">Western spadefoot toad</name>
    <dbReference type="NCBI Taxonomy" id="61616"/>
    <lineage>
        <taxon>Eukaryota</taxon>
        <taxon>Metazoa</taxon>
        <taxon>Chordata</taxon>
        <taxon>Craniata</taxon>
        <taxon>Vertebrata</taxon>
        <taxon>Euteleostomi</taxon>
        <taxon>Amphibia</taxon>
        <taxon>Batrachia</taxon>
        <taxon>Anura</taxon>
        <taxon>Pelobatoidea</taxon>
        <taxon>Pelobatidae</taxon>
        <taxon>Pelobates</taxon>
    </lineage>
</organism>
<dbReference type="FunFam" id="2.10.50.30:FF:000004">
    <property type="entry name" value="Taste receptor type 1 member 3-like protein"/>
    <property type="match status" value="1"/>
</dbReference>
<dbReference type="GO" id="GO:0004930">
    <property type="term" value="F:G protein-coupled receptor activity"/>
    <property type="evidence" value="ECO:0007669"/>
    <property type="project" value="UniProtKB-KW"/>
</dbReference>
<comment type="subcellular location">
    <subcellularLocation>
        <location evidence="1">Cell membrane</location>
        <topology evidence="1">Multi-pass membrane protein</topology>
    </subcellularLocation>
</comment>
<evidence type="ECO:0000259" key="12">
    <source>
        <dbReference type="Pfam" id="PF07562"/>
    </source>
</evidence>
<evidence type="ECO:0000256" key="3">
    <source>
        <dbReference type="ARBA" id="ARBA00022692"/>
    </source>
</evidence>
<keyword evidence="4" id="KW-0732">Signal</keyword>
<gene>
    <name evidence="13" type="ORF">PECUL_23A003091</name>
</gene>
<dbReference type="SUPFAM" id="SSF53822">
    <property type="entry name" value="Periplasmic binding protein-like I"/>
    <property type="match status" value="1"/>
</dbReference>
<keyword evidence="9" id="KW-0325">Glycoprotein</keyword>
<dbReference type="AlphaFoldDB" id="A0AAD1W9R6"/>
<accession>A0AAD1W9R6</accession>
<evidence type="ECO:0000256" key="6">
    <source>
        <dbReference type="ARBA" id="ARBA00023040"/>
    </source>
</evidence>
<dbReference type="InterPro" id="IPR001828">
    <property type="entry name" value="ANF_lig-bd_rcpt"/>
</dbReference>
<dbReference type="Gene3D" id="2.10.50.30">
    <property type="entry name" value="GPCR, family 3, nine cysteines domain"/>
    <property type="match status" value="1"/>
</dbReference>
<evidence type="ECO:0000256" key="1">
    <source>
        <dbReference type="ARBA" id="ARBA00004651"/>
    </source>
</evidence>
<keyword evidence="7" id="KW-0472">Membrane</keyword>
<dbReference type="InterPro" id="IPR000068">
    <property type="entry name" value="GPCR_3_Ca_sens_rcpt-rel"/>
</dbReference>